<dbReference type="InterPro" id="IPR030949">
    <property type="entry name" value="ECF_S_folate_fam"/>
</dbReference>
<dbReference type="InterPro" id="IPR009825">
    <property type="entry name" value="ECF_substrate-spec-like"/>
</dbReference>
<dbReference type="Proteomes" id="UP000199520">
    <property type="component" value="Unassembled WGS sequence"/>
</dbReference>
<feature type="transmembrane region" description="Helical" evidence="1">
    <location>
        <begin position="6"/>
        <end position="25"/>
    </location>
</feature>
<feature type="transmembrane region" description="Helical" evidence="1">
    <location>
        <begin position="146"/>
        <end position="164"/>
    </location>
</feature>
<dbReference type="Pfam" id="PF07155">
    <property type="entry name" value="ECF-ribofla_trS"/>
    <property type="match status" value="1"/>
</dbReference>
<dbReference type="STRING" id="1123291.SAMN04490355_100973"/>
<dbReference type="OrthoDB" id="4624at2"/>
<keyword evidence="1" id="KW-1133">Transmembrane helix</keyword>
<dbReference type="AlphaFoldDB" id="A0A1I4IT60"/>
<name>A0A1I4IT60_9FIRM</name>
<proteinExistence type="predicted"/>
<dbReference type="GO" id="GO:0016020">
    <property type="term" value="C:membrane"/>
    <property type="evidence" value="ECO:0007669"/>
    <property type="project" value="InterPro"/>
</dbReference>
<keyword evidence="1" id="KW-0812">Transmembrane</keyword>
<keyword evidence="1" id="KW-0472">Membrane</keyword>
<organism evidence="2 3">
    <name type="scientific">Pelosinus propionicus DSM 13327</name>
    <dbReference type="NCBI Taxonomy" id="1123291"/>
    <lineage>
        <taxon>Bacteria</taxon>
        <taxon>Bacillati</taxon>
        <taxon>Bacillota</taxon>
        <taxon>Negativicutes</taxon>
        <taxon>Selenomonadales</taxon>
        <taxon>Sporomusaceae</taxon>
        <taxon>Pelosinus</taxon>
    </lineage>
</organism>
<evidence type="ECO:0000313" key="3">
    <source>
        <dbReference type="Proteomes" id="UP000199520"/>
    </source>
</evidence>
<evidence type="ECO:0000313" key="2">
    <source>
        <dbReference type="EMBL" id="SFL57173.1"/>
    </source>
</evidence>
<dbReference type="NCBIfam" id="TIGR04518">
    <property type="entry name" value="ECF_S_folT_fam"/>
    <property type="match status" value="1"/>
</dbReference>
<feature type="transmembrane region" description="Helical" evidence="1">
    <location>
        <begin position="110"/>
        <end position="134"/>
    </location>
</feature>
<sequence>MTVSVRSITLMAIFIALNMILSRICSVHIPFEGVESIRIGFGTLPLVLSGILLGARLGFLAGLIGDVLGFILAPSGIFLPTFTIAAGLHGFLAGIIAGGGNYKDCLRWRMYLAIAVSQILVAMILVPCLLQWHFGIPFWVTLPARLITQGILIPIYCMLIYAVVDRLKFCYREQSVGSSQ</sequence>
<reference evidence="3" key="1">
    <citation type="submission" date="2016-10" db="EMBL/GenBank/DDBJ databases">
        <authorList>
            <person name="Varghese N."/>
            <person name="Submissions S."/>
        </authorList>
    </citation>
    <scope>NUCLEOTIDE SEQUENCE [LARGE SCALE GENOMIC DNA]</scope>
    <source>
        <strain evidence="3">DSM 13327</strain>
    </source>
</reference>
<protein>
    <submittedName>
        <fullName evidence="2">ECF transporter S component, folate family</fullName>
    </submittedName>
</protein>
<dbReference type="EMBL" id="FOTS01000009">
    <property type="protein sequence ID" value="SFL57173.1"/>
    <property type="molecule type" value="Genomic_DNA"/>
</dbReference>
<feature type="transmembrane region" description="Helical" evidence="1">
    <location>
        <begin position="77"/>
        <end position="98"/>
    </location>
</feature>
<dbReference type="RefSeq" id="WP_090934166.1">
    <property type="nucleotide sequence ID" value="NZ_FOTS01000009.1"/>
</dbReference>
<dbReference type="Gene3D" id="1.10.1760.20">
    <property type="match status" value="1"/>
</dbReference>
<keyword evidence="3" id="KW-1185">Reference proteome</keyword>
<accession>A0A1I4IT60</accession>
<gene>
    <name evidence="2" type="ORF">SAMN04490355_100973</name>
</gene>
<evidence type="ECO:0000256" key="1">
    <source>
        <dbReference type="SAM" id="Phobius"/>
    </source>
</evidence>
<feature type="transmembrane region" description="Helical" evidence="1">
    <location>
        <begin position="46"/>
        <end position="71"/>
    </location>
</feature>